<evidence type="ECO:0000256" key="5">
    <source>
        <dbReference type="HAMAP-Rule" id="MF_00713"/>
    </source>
</evidence>
<dbReference type="OrthoDB" id="9801272at2"/>
<sequence length="509" mass="56319">MLNNNLQTSNPTPLDSHEPLIFELSRPGKIGANLPEEDVPHYELQEMLPAHLIRDDLPLPEVSELDVVRHFTRLSQRNYGIDVGFYPLGSCTMKYNPKVHEKIASMPGFALLHPLQPEKTVQGALSIIWRLQNFLTEISGMDATTLQPAAGAHGELLAMMMTRAYHLERGDYQRNEIVIPDSAHGTNPASAARCGFTVRSIPSGSDGCVALEELKKVLSERTAALMLTNPNTLGLFETEVVEICALVHEVGGLVYCDGANMNALLGIARPGDMGFDIMHFNLHKTFSTPHGGGGPGGGAVSVKKHLDPFLPVPVVERQTEGEREIYRLNYERPRSIGRIHSFYGAFLVALRAYAYILTLGPKGLREVAENAILNANYVRALLKEHYDVAYNSPVCMHEVVLSAKRQKQESGVRALDISKRLMDYGFHPPTNYFPLIVPEALMIEPTETESKQTLDRFIAAMIQIAEEAKENPELVKSAPHGTPVSRLDEAKAVKQLDVRYEPLFAKKGT</sequence>
<dbReference type="Gene3D" id="3.90.1150.10">
    <property type="entry name" value="Aspartate Aminotransferase, domain 1"/>
    <property type="match status" value="1"/>
</dbReference>
<dbReference type="PATRIC" id="fig|1303518.3.peg.433"/>
<dbReference type="PANTHER" id="PTHR11773:SF1">
    <property type="entry name" value="GLYCINE DEHYDROGENASE (DECARBOXYLATING), MITOCHONDRIAL"/>
    <property type="match status" value="1"/>
</dbReference>
<gene>
    <name evidence="5" type="primary">gcvPB</name>
    <name evidence="8" type="ORF">CCALI_00426</name>
</gene>
<dbReference type="Gene3D" id="6.20.440.10">
    <property type="match status" value="1"/>
</dbReference>
<dbReference type="InterPro" id="IPR015421">
    <property type="entry name" value="PyrdxlP-dep_Trfase_major"/>
</dbReference>
<comment type="similarity">
    <text evidence="5">Belongs to the GcvP family. C-terminal subunit subfamily.</text>
</comment>
<dbReference type="InterPro" id="IPR049316">
    <property type="entry name" value="GDC-P_C"/>
</dbReference>
<evidence type="ECO:0000256" key="4">
    <source>
        <dbReference type="ARBA" id="ARBA00049026"/>
    </source>
</evidence>
<dbReference type="KEGG" id="ccz:CCALI_00426"/>
<dbReference type="GO" id="GO:0004375">
    <property type="term" value="F:glycine dehydrogenase (decarboxylating) activity"/>
    <property type="evidence" value="ECO:0007669"/>
    <property type="project" value="UniProtKB-EC"/>
</dbReference>
<dbReference type="InterPro" id="IPR000192">
    <property type="entry name" value="Aminotrans_V_dom"/>
</dbReference>
<dbReference type="STRING" id="454171.CP488_00730"/>
<dbReference type="AlphaFoldDB" id="S0ESI5"/>
<dbReference type="GO" id="GO:0005829">
    <property type="term" value="C:cytosol"/>
    <property type="evidence" value="ECO:0007669"/>
    <property type="project" value="TreeGrafter"/>
</dbReference>
<dbReference type="InterPro" id="IPR023012">
    <property type="entry name" value="GcvPB"/>
</dbReference>
<dbReference type="InterPro" id="IPR020581">
    <property type="entry name" value="GDC_P"/>
</dbReference>
<name>S0ESI5_CHTCT</name>
<dbReference type="Pfam" id="PF00266">
    <property type="entry name" value="Aminotran_5"/>
    <property type="match status" value="1"/>
</dbReference>
<dbReference type="FunFam" id="3.90.1150.10:FF:000014">
    <property type="entry name" value="Probable glycine dehydrogenase (decarboxylating) subunit 2"/>
    <property type="match status" value="1"/>
</dbReference>
<dbReference type="InterPro" id="IPR015422">
    <property type="entry name" value="PyrdxlP-dep_Trfase_small"/>
</dbReference>
<dbReference type="SUPFAM" id="SSF53383">
    <property type="entry name" value="PLP-dependent transferases"/>
    <property type="match status" value="1"/>
</dbReference>
<dbReference type="RefSeq" id="WP_016481823.1">
    <property type="nucleotide sequence ID" value="NC_021487.1"/>
</dbReference>
<dbReference type="NCBIfam" id="NF003346">
    <property type="entry name" value="PRK04366.1"/>
    <property type="match status" value="1"/>
</dbReference>
<evidence type="ECO:0000256" key="1">
    <source>
        <dbReference type="ARBA" id="ARBA00003788"/>
    </source>
</evidence>
<keyword evidence="3 5" id="KW-0560">Oxidoreductase</keyword>
<comment type="cofactor">
    <cofactor evidence="5">
        <name>pyridoxal 5'-phosphate</name>
        <dbReference type="ChEBI" id="CHEBI:597326"/>
    </cofactor>
</comment>
<keyword evidence="9" id="KW-1185">Reference proteome</keyword>
<dbReference type="EC" id="1.4.4.2" evidence="5"/>
<dbReference type="PANTHER" id="PTHR11773">
    <property type="entry name" value="GLYCINE DEHYDROGENASE, DECARBOXYLATING"/>
    <property type="match status" value="1"/>
</dbReference>
<dbReference type="InterPro" id="IPR015424">
    <property type="entry name" value="PyrdxlP-dep_Trfase"/>
</dbReference>
<feature type="domain" description="Aminotransferase class V" evidence="6">
    <location>
        <begin position="173"/>
        <end position="306"/>
    </location>
</feature>
<dbReference type="Pfam" id="PF21478">
    <property type="entry name" value="GcvP2_C"/>
    <property type="match status" value="1"/>
</dbReference>
<evidence type="ECO:0000259" key="7">
    <source>
        <dbReference type="Pfam" id="PF21478"/>
    </source>
</evidence>
<comment type="catalytic activity">
    <reaction evidence="4 5">
        <text>N(6)-[(R)-lipoyl]-L-lysyl-[glycine-cleavage complex H protein] + glycine + H(+) = N(6)-[(R)-S(8)-aminomethyldihydrolipoyl]-L-lysyl-[glycine-cleavage complex H protein] + CO2</text>
        <dbReference type="Rhea" id="RHEA:24304"/>
        <dbReference type="Rhea" id="RHEA-COMP:10494"/>
        <dbReference type="Rhea" id="RHEA-COMP:10495"/>
        <dbReference type="ChEBI" id="CHEBI:15378"/>
        <dbReference type="ChEBI" id="CHEBI:16526"/>
        <dbReference type="ChEBI" id="CHEBI:57305"/>
        <dbReference type="ChEBI" id="CHEBI:83099"/>
        <dbReference type="ChEBI" id="CHEBI:83143"/>
        <dbReference type="EC" id="1.4.4.2"/>
    </reaction>
</comment>
<dbReference type="Proteomes" id="UP000014227">
    <property type="component" value="Chromosome I"/>
</dbReference>
<organism evidence="8 9">
    <name type="scientific">Chthonomonas calidirosea (strain DSM 23976 / ICMP 18418 / T49)</name>
    <dbReference type="NCBI Taxonomy" id="1303518"/>
    <lineage>
        <taxon>Bacteria</taxon>
        <taxon>Bacillati</taxon>
        <taxon>Armatimonadota</taxon>
        <taxon>Chthonomonadia</taxon>
        <taxon>Chthonomonadales</taxon>
        <taxon>Chthonomonadaceae</taxon>
        <taxon>Chthonomonas</taxon>
    </lineage>
</organism>
<dbReference type="CDD" id="cd00613">
    <property type="entry name" value="GDC-P"/>
    <property type="match status" value="1"/>
</dbReference>
<dbReference type="GO" id="GO:0016594">
    <property type="term" value="F:glycine binding"/>
    <property type="evidence" value="ECO:0007669"/>
    <property type="project" value="TreeGrafter"/>
</dbReference>
<dbReference type="eggNOG" id="COG1003">
    <property type="taxonomic scope" value="Bacteria"/>
</dbReference>
<dbReference type="InParanoid" id="S0ESI5"/>
<protein>
    <recommendedName>
        <fullName evidence="5">Probable glycine dehydrogenase (decarboxylating) subunit 2</fullName>
        <ecNumber evidence="5">1.4.4.2</ecNumber>
    </recommendedName>
    <alternativeName>
        <fullName evidence="5">Glycine cleavage system P-protein subunit 2</fullName>
    </alternativeName>
    <alternativeName>
        <fullName evidence="5">Glycine decarboxylase subunit 2</fullName>
    </alternativeName>
    <alternativeName>
        <fullName evidence="5">Glycine dehydrogenase (aminomethyl-transferring) subunit 2</fullName>
    </alternativeName>
</protein>
<comment type="subunit">
    <text evidence="5">The glycine cleavage system is composed of four proteins: P, T, L and H. In this organism, the P 'protein' is a heterodimer of two subunits.</text>
</comment>
<dbReference type="HOGENOM" id="CLU_004620_5_0_0"/>
<evidence type="ECO:0000256" key="3">
    <source>
        <dbReference type="ARBA" id="ARBA00023002"/>
    </source>
</evidence>
<dbReference type="EMBL" id="HF951689">
    <property type="protein sequence ID" value="CCW34261.1"/>
    <property type="molecule type" value="Genomic_DNA"/>
</dbReference>
<dbReference type="Gene3D" id="3.40.640.10">
    <property type="entry name" value="Type I PLP-dependent aspartate aminotransferase-like (Major domain)"/>
    <property type="match status" value="1"/>
</dbReference>
<dbReference type="FunCoup" id="S0ESI5">
    <property type="interactions" value="85"/>
</dbReference>
<feature type="modified residue" description="N6-(pyridoxal phosphate)lysine" evidence="5">
    <location>
        <position position="284"/>
    </location>
</feature>
<accession>S0ESI5</accession>
<comment type="function">
    <text evidence="1 5">The glycine cleavage system catalyzes the degradation of glycine. The P protein binds the alpha-amino group of glycine through its pyridoxal phosphate cofactor; CO(2) is released and the remaining methylamine moiety is then transferred to the lipoamide cofactor of the H protein.</text>
</comment>
<evidence type="ECO:0000313" key="8">
    <source>
        <dbReference type="EMBL" id="CCW34261.1"/>
    </source>
</evidence>
<evidence type="ECO:0000259" key="6">
    <source>
        <dbReference type="Pfam" id="PF00266"/>
    </source>
</evidence>
<feature type="domain" description="Glycine dehydrogenase C-terminal" evidence="7">
    <location>
        <begin position="368"/>
        <end position="470"/>
    </location>
</feature>
<evidence type="ECO:0000313" key="9">
    <source>
        <dbReference type="Proteomes" id="UP000014227"/>
    </source>
</evidence>
<evidence type="ECO:0000256" key="2">
    <source>
        <dbReference type="ARBA" id="ARBA00022898"/>
    </source>
</evidence>
<dbReference type="GO" id="GO:0019464">
    <property type="term" value="P:glycine decarboxylation via glycine cleavage system"/>
    <property type="evidence" value="ECO:0007669"/>
    <property type="project" value="UniProtKB-UniRule"/>
</dbReference>
<dbReference type="GO" id="GO:0030170">
    <property type="term" value="F:pyridoxal phosphate binding"/>
    <property type="evidence" value="ECO:0007669"/>
    <property type="project" value="TreeGrafter"/>
</dbReference>
<dbReference type="GO" id="GO:0005960">
    <property type="term" value="C:glycine cleavage complex"/>
    <property type="evidence" value="ECO:0007669"/>
    <property type="project" value="TreeGrafter"/>
</dbReference>
<dbReference type="HAMAP" id="MF_00713">
    <property type="entry name" value="GcvPB"/>
    <property type="match status" value="1"/>
</dbReference>
<keyword evidence="2 5" id="KW-0663">Pyridoxal phosphate</keyword>
<reference evidence="9" key="1">
    <citation type="submission" date="2013-03" db="EMBL/GenBank/DDBJ databases">
        <title>Genome sequence of Chthonomonas calidirosea, the first sequenced genome from the Armatimonadetes phylum (formally candidate division OP10).</title>
        <authorList>
            <person name="Lee K.C.Y."/>
            <person name="Morgan X.C."/>
            <person name="Dunfield P.F."/>
            <person name="Tamas I."/>
            <person name="Houghton K.M."/>
            <person name="Vyssotski M."/>
            <person name="Ryan J.L.J."/>
            <person name="Lagutin K."/>
            <person name="McDonald I.R."/>
            <person name="Stott M.B."/>
        </authorList>
    </citation>
    <scope>NUCLEOTIDE SEQUENCE [LARGE SCALE GENOMIC DNA]</scope>
    <source>
        <strain evidence="9">DSM 23976 / ICMP 18418 / T49</strain>
    </source>
</reference>
<dbReference type="FunFam" id="3.40.640.10:FF:000224">
    <property type="entry name" value="Probable glycine dehydrogenase (decarboxylating) subunit 2"/>
    <property type="match status" value="1"/>
</dbReference>
<proteinExistence type="inferred from homology"/>